<dbReference type="Gene3D" id="2.60.120.260">
    <property type="entry name" value="Galactose-binding domain-like"/>
    <property type="match status" value="1"/>
</dbReference>
<evidence type="ECO:0000256" key="3">
    <source>
        <dbReference type="SAM" id="SignalP"/>
    </source>
</evidence>
<dbReference type="PANTHER" id="PTHR24543">
    <property type="entry name" value="MULTICOPPER OXIDASE-RELATED"/>
    <property type="match status" value="1"/>
</dbReference>
<dbReference type="InterPro" id="IPR016187">
    <property type="entry name" value="CTDL_fold"/>
</dbReference>
<feature type="chain" id="PRO_5043714385" evidence="3">
    <location>
        <begin position="21"/>
        <end position="473"/>
    </location>
</feature>
<name>A0A8J1UCJ0_OWEFU</name>
<evidence type="ECO:0000256" key="1">
    <source>
        <dbReference type="SAM" id="MobiDB-lite"/>
    </source>
</evidence>
<dbReference type="CDD" id="cd00037">
    <property type="entry name" value="CLECT"/>
    <property type="match status" value="1"/>
</dbReference>
<proteinExistence type="predicted"/>
<feature type="transmembrane region" description="Helical" evidence="2">
    <location>
        <begin position="321"/>
        <end position="347"/>
    </location>
</feature>
<dbReference type="InterPro" id="IPR001304">
    <property type="entry name" value="C-type_lectin-like"/>
</dbReference>
<dbReference type="PROSITE" id="PS01285">
    <property type="entry name" value="FA58C_1"/>
    <property type="match status" value="1"/>
</dbReference>
<dbReference type="OrthoDB" id="26719at2759"/>
<sequence length="473" mass="53528">MEYLFKVTLILICSVRYMEGMVCPVGYMTSRDSVLKVNSEIMTWSEAAMECTRMNATIITVKDNQAEQAVKDAMNRNSIRKVWIGYSSNTEVGETELGISDTTEPYFIMGNISDDQFSASSSHSSGITPKYANINSRTAWVPKYGYVGEWIQVNLGEAMCVYGIVTKGRADHPQWTTSYKLQYSDDGDHFTKLIYNQQEQILLGNNDSITPVYNNFTKPFDAQFVRLYPQTWNSYNAIRFDLLISHHSCPSDFCGTCPFAAIIRGDLQFQHMSCCSKLAYMCITETESCILTKENSSTTDTVTVNQNVADKFSQESVFSPLVIGLITGIAILAIITIILLLLLLLTIQNRKRQDHKYSSKEPRDHPTNSKDRGMNQSVAMVPPNLHLDPDPKDLYTQINVKTKSPTLPVVYYNTKDYNNATDDYADETDYVEDVLYDTPADSENINDQNKIVYLDGNNKDGIEMVKNDIYLDY</sequence>
<dbReference type="Pfam" id="PF00754">
    <property type="entry name" value="F5_F8_type_C"/>
    <property type="match status" value="1"/>
</dbReference>
<dbReference type="SUPFAM" id="SSF49785">
    <property type="entry name" value="Galactose-binding domain-like"/>
    <property type="match status" value="1"/>
</dbReference>
<keyword evidence="2" id="KW-0812">Transmembrane</keyword>
<comment type="caution">
    <text evidence="4">The sequence shown here is derived from an EMBL/GenBank/DDBJ whole genome shotgun (WGS) entry which is preliminary data.</text>
</comment>
<keyword evidence="3" id="KW-0732">Signal</keyword>
<evidence type="ECO:0000313" key="4">
    <source>
        <dbReference type="EMBL" id="CAH1773606.1"/>
    </source>
</evidence>
<dbReference type="SUPFAM" id="SSF56436">
    <property type="entry name" value="C-type lectin-like"/>
    <property type="match status" value="1"/>
</dbReference>
<feature type="region of interest" description="Disordered" evidence="1">
    <location>
        <begin position="354"/>
        <end position="376"/>
    </location>
</feature>
<protein>
    <submittedName>
        <fullName evidence="4">Uncharacterized protein</fullName>
    </submittedName>
</protein>
<feature type="compositionally biased region" description="Basic and acidic residues" evidence="1">
    <location>
        <begin position="355"/>
        <end position="373"/>
    </location>
</feature>
<keyword evidence="2" id="KW-1133">Transmembrane helix</keyword>
<dbReference type="InterPro" id="IPR008979">
    <property type="entry name" value="Galactose-bd-like_sf"/>
</dbReference>
<keyword evidence="5" id="KW-1185">Reference proteome</keyword>
<dbReference type="Pfam" id="PF00059">
    <property type="entry name" value="Lectin_C"/>
    <property type="match status" value="1"/>
</dbReference>
<dbReference type="EMBL" id="CAIIXF020000001">
    <property type="protein sequence ID" value="CAH1773606.1"/>
    <property type="molecule type" value="Genomic_DNA"/>
</dbReference>
<feature type="signal peptide" evidence="3">
    <location>
        <begin position="1"/>
        <end position="20"/>
    </location>
</feature>
<evidence type="ECO:0000256" key="2">
    <source>
        <dbReference type="SAM" id="Phobius"/>
    </source>
</evidence>
<dbReference type="PROSITE" id="PS50022">
    <property type="entry name" value="FA58C_3"/>
    <property type="match status" value="1"/>
</dbReference>
<accession>A0A8J1UCJ0</accession>
<dbReference type="AlphaFoldDB" id="A0A8J1UCJ0"/>
<dbReference type="InterPro" id="IPR000421">
    <property type="entry name" value="FA58C"/>
</dbReference>
<dbReference type="Proteomes" id="UP000749559">
    <property type="component" value="Unassembled WGS sequence"/>
</dbReference>
<dbReference type="SMART" id="SM00231">
    <property type="entry name" value="FA58C"/>
    <property type="match status" value="1"/>
</dbReference>
<gene>
    <name evidence="4" type="ORF">OFUS_LOCUS1182</name>
</gene>
<keyword evidence="2" id="KW-0472">Membrane</keyword>
<evidence type="ECO:0000313" key="5">
    <source>
        <dbReference type="Proteomes" id="UP000749559"/>
    </source>
</evidence>
<organism evidence="4 5">
    <name type="scientific">Owenia fusiformis</name>
    <name type="common">Polychaete worm</name>
    <dbReference type="NCBI Taxonomy" id="6347"/>
    <lineage>
        <taxon>Eukaryota</taxon>
        <taxon>Metazoa</taxon>
        <taxon>Spiralia</taxon>
        <taxon>Lophotrochozoa</taxon>
        <taxon>Annelida</taxon>
        <taxon>Polychaeta</taxon>
        <taxon>Sedentaria</taxon>
        <taxon>Canalipalpata</taxon>
        <taxon>Sabellida</taxon>
        <taxon>Oweniida</taxon>
        <taxon>Oweniidae</taxon>
        <taxon>Owenia</taxon>
    </lineage>
</organism>
<dbReference type="CDD" id="cd00057">
    <property type="entry name" value="FA58C"/>
    <property type="match status" value="1"/>
</dbReference>
<reference evidence="4" key="1">
    <citation type="submission" date="2022-03" db="EMBL/GenBank/DDBJ databases">
        <authorList>
            <person name="Martin C."/>
        </authorList>
    </citation>
    <scope>NUCLEOTIDE SEQUENCE</scope>
</reference>